<dbReference type="InterPro" id="IPR003018">
    <property type="entry name" value="GAF"/>
</dbReference>
<dbReference type="SUPFAM" id="SSF52172">
    <property type="entry name" value="CheY-like"/>
    <property type="match status" value="1"/>
</dbReference>
<sequence>MAHDGETDRPAADGHARHDDLAVTLTELARTLREEPGVQETLDGIVAAAVDTVPGTRYAGLMVVEGRRHVDTRAVTAEVVRLVDQAQYDVGEGPCLDCLDAVHERRTVRLPDMTAERRWPLFARRAIELRIMSMLSFQLYVRRDILGALNLYSREVGAFDDESEHVGLLFAAHAAVAMSGAQHEEHLVRAVAMRDLIGQAKGILMERHRVTAEQAFALLVRASQQTNTRLADIAQHLVDTGELSRRRP</sequence>
<dbReference type="InterPro" id="IPR005561">
    <property type="entry name" value="ANTAR"/>
</dbReference>
<keyword evidence="3" id="KW-0805">Transcription regulation</keyword>
<dbReference type="Gene3D" id="3.30.450.40">
    <property type="match status" value="1"/>
</dbReference>
<dbReference type="SUPFAM" id="SSF55781">
    <property type="entry name" value="GAF domain-like"/>
    <property type="match status" value="1"/>
</dbReference>
<dbReference type="InterPro" id="IPR012074">
    <property type="entry name" value="GAF_ANTAR"/>
</dbReference>
<dbReference type="SMART" id="SM01012">
    <property type="entry name" value="ANTAR"/>
    <property type="match status" value="1"/>
</dbReference>
<dbReference type="GO" id="GO:0016301">
    <property type="term" value="F:kinase activity"/>
    <property type="evidence" value="ECO:0007669"/>
    <property type="project" value="UniProtKB-KW"/>
</dbReference>
<dbReference type="OrthoDB" id="4629915at2"/>
<accession>A0A1G9JY17</accession>
<evidence type="ECO:0000259" key="5">
    <source>
        <dbReference type="PROSITE" id="PS50921"/>
    </source>
</evidence>
<dbReference type="RefSeq" id="WP_090770603.1">
    <property type="nucleotide sequence ID" value="NZ_FNFB01000021.1"/>
</dbReference>
<dbReference type="STRING" id="683260.SAMN05421874_12163"/>
<dbReference type="EMBL" id="FNFB01000021">
    <property type="protein sequence ID" value="SDL42487.1"/>
    <property type="molecule type" value="Genomic_DNA"/>
</dbReference>
<evidence type="ECO:0000313" key="7">
    <source>
        <dbReference type="Proteomes" id="UP000198683"/>
    </source>
</evidence>
<dbReference type="Proteomes" id="UP000198683">
    <property type="component" value="Unassembled WGS sequence"/>
</dbReference>
<evidence type="ECO:0000313" key="6">
    <source>
        <dbReference type="EMBL" id="SDL42487.1"/>
    </source>
</evidence>
<keyword evidence="4" id="KW-0804">Transcription</keyword>
<keyword evidence="2" id="KW-0418">Kinase</keyword>
<gene>
    <name evidence="6" type="ORF">SAMN05421874_12163</name>
</gene>
<organism evidence="6 7">
    <name type="scientific">Nonomuraea maritima</name>
    <dbReference type="NCBI Taxonomy" id="683260"/>
    <lineage>
        <taxon>Bacteria</taxon>
        <taxon>Bacillati</taxon>
        <taxon>Actinomycetota</taxon>
        <taxon>Actinomycetes</taxon>
        <taxon>Streptosporangiales</taxon>
        <taxon>Streptosporangiaceae</taxon>
        <taxon>Nonomuraea</taxon>
    </lineage>
</organism>
<dbReference type="Pfam" id="PF13185">
    <property type="entry name" value="GAF_2"/>
    <property type="match status" value="1"/>
</dbReference>
<dbReference type="InterPro" id="IPR036388">
    <property type="entry name" value="WH-like_DNA-bd_sf"/>
</dbReference>
<name>A0A1G9JY17_9ACTN</name>
<dbReference type="Gene3D" id="1.10.10.10">
    <property type="entry name" value="Winged helix-like DNA-binding domain superfamily/Winged helix DNA-binding domain"/>
    <property type="match status" value="1"/>
</dbReference>
<keyword evidence="7" id="KW-1185">Reference proteome</keyword>
<protein>
    <submittedName>
        <fullName evidence="6">GAF domain-containing protein</fullName>
    </submittedName>
</protein>
<dbReference type="PROSITE" id="PS50921">
    <property type="entry name" value="ANTAR"/>
    <property type="match status" value="1"/>
</dbReference>
<evidence type="ECO:0000256" key="4">
    <source>
        <dbReference type="ARBA" id="ARBA00023163"/>
    </source>
</evidence>
<dbReference type="AlphaFoldDB" id="A0A1G9JY17"/>
<dbReference type="GO" id="GO:0003723">
    <property type="term" value="F:RNA binding"/>
    <property type="evidence" value="ECO:0007669"/>
    <property type="project" value="InterPro"/>
</dbReference>
<reference evidence="6 7" key="1">
    <citation type="submission" date="2016-10" db="EMBL/GenBank/DDBJ databases">
        <authorList>
            <person name="de Groot N.N."/>
        </authorList>
    </citation>
    <scope>NUCLEOTIDE SEQUENCE [LARGE SCALE GENOMIC DNA]</scope>
    <source>
        <strain evidence="6 7">CGMCC 4.5681</strain>
    </source>
</reference>
<evidence type="ECO:0000256" key="2">
    <source>
        <dbReference type="ARBA" id="ARBA00022777"/>
    </source>
</evidence>
<dbReference type="InterPro" id="IPR011006">
    <property type="entry name" value="CheY-like_superfamily"/>
</dbReference>
<dbReference type="Pfam" id="PF03861">
    <property type="entry name" value="ANTAR"/>
    <property type="match status" value="1"/>
</dbReference>
<keyword evidence="1" id="KW-0808">Transferase</keyword>
<evidence type="ECO:0000256" key="3">
    <source>
        <dbReference type="ARBA" id="ARBA00023015"/>
    </source>
</evidence>
<evidence type="ECO:0000256" key="1">
    <source>
        <dbReference type="ARBA" id="ARBA00022679"/>
    </source>
</evidence>
<feature type="domain" description="ANTAR" evidence="5">
    <location>
        <begin position="177"/>
        <end position="238"/>
    </location>
</feature>
<dbReference type="InterPro" id="IPR029016">
    <property type="entry name" value="GAF-like_dom_sf"/>
</dbReference>
<dbReference type="PIRSF" id="PIRSF036625">
    <property type="entry name" value="GAF_ANTAR"/>
    <property type="match status" value="1"/>
</dbReference>
<proteinExistence type="predicted"/>